<dbReference type="AlphaFoldDB" id="A0A6J7VIQ6"/>
<dbReference type="InterPro" id="IPR051687">
    <property type="entry name" value="Peroxisomal_Beta-Oxidation"/>
</dbReference>
<keyword evidence="2" id="KW-0560">Oxidoreductase</keyword>
<dbReference type="InterPro" id="IPR020904">
    <property type="entry name" value="Sc_DH/Rdtase_CS"/>
</dbReference>
<organism evidence="6">
    <name type="scientific">freshwater metagenome</name>
    <dbReference type="NCBI Taxonomy" id="449393"/>
    <lineage>
        <taxon>unclassified sequences</taxon>
        <taxon>metagenomes</taxon>
        <taxon>ecological metagenomes</taxon>
    </lineage>
</organism>
<dbReference type="InterPro" id="IPR036291">
    <property type="entry name" value="NAD(P)-bd_dom_sf"/>
</dbReference>
<dbReference type="Gene3D" id="3.40.50.720">
    <property type="entry name" value="NAD(P)-binding Rossmann-like Domain"/>
    <property type="match status" value="1"/>
</dbReference>
<dbReference type="PROSITE" id="PS00061">
    <property type="entry name" value="ADH_SHORT"/>
    <property type="match status" value="1"/>
</dbReference>
<dbReference type="Pfam" id="PF00106">
    <property type="entry name" value="adh_short"/>
    <property type="match status" value="1"/>
</dbReference>
<dbReference type="PANTHER" id="PTHR45024:SF2">
    <property type="entry name" value="SCP2 DOMAIN-CONTAINING PROTEIN"/>
    <property type="match status" value="1"/>
</dbReference>
<dbReference type="EMBL" id="CAEZVC010000169">
    <property type="protein sequence ID" value="CAB4636665.1"/>
    <property type="molecule type" value="Genomic_DNA"/>
</dbReference>
<proteinExistence type="inferred from homology"/>
<dbReference type="PRINTS" id="PR00081">
    <property type="entry name" value="GDHRDH"/>
</dbReference>
<evidence type="ECO:0000256" key="1">
    <source>
        <dbReference type="ARBA" id="ARBA00006484"/>
    </source>
</evidence>
<dbReference type="GO" id="GO:0016491">
    <property type="term" value="F:oxidoreductase activity"/>
    <property type="evidence" value="ECO:0007669"/>
    <property type="project" value="UniProtKB-KW"/>
</dbReference>
<feature type="region of interest" description="Disordered" evidence="3">
    <location>
        <begin position="1"/>
        <end position="25"/>
    </location>
</feature>
<evidence type="ECO:0000256" key="2">
    <source>
        <dbReference type="ARBA" id="ARBA00023002"/>
    </source>
</evidence>
<protein>
    <submittedName>
        <fullName evidence="6">Unannotated protein</fullName>
    </submittedName>
</protein>
<dbReference type="InterPro" id="IPR002347">
    <property type="entry name" value="SDR_fam"/>
</dbReference>
<evidence type="ECO:0000313" key="5">
    <source>
        <dbReference type="EMBL" id="CAB4636665.1"/>
    </source>
</evidence>
<evidence type="ECO:0000256" key="3">
    <source>
        <dbReference type="SAM" id="MobiDB-lite"/>
    </source>
</evidence>
<dbReference type="PRINTS" id="PR00080">
    <property type="entry name" value="SDRFAMILY"/>
</dbReference>
<dbReference type="EMBL" id="CAFBRD010000034">
    <property type="protein sequence ID" value="CAB5076678.1"/>
    <property type="molecule type" value="Genomic_DNA"/>
</dbReference>
<sequence>MQSSEMPPAFQKRGHRPTTFGSRKTAGMDELTFDGAVVIITGAGRGLGREYALLLASRGARVVVNDFGVAISDTDDTGDAPAVNPADEVVAEIVAAGGSAVANYDTVATVEGAGAIIQTALDAFGTVDICINNAGQVRMQPFPNFPDEHIATVISTQLMGTLNVGRAAWRVMEQNGGGRIINVSSGAGYGGFQNSSVYSMAKAGVIGLTVAMAKEGEAAGISVNVIAPYAKTRLGTGFGPIPWSDQLAEWLHPSKVAPLVVWLAHETCQVSGECFAVGAGHVARVAFAVNDGFTDRELTPELIAEHADEITKVPTKPTEGSESPLMASMMKGYPGL</sequence>
<gene>
    <name evidence="5" type="ORF">UFOPK1906_01818</name>
    <name evidence="4" type="ORF">UFOPK3331_01605</name>
    <name evidence="6" type="ORF">UFOPK4371_00801</name>
</gene>
<evidence type="ECO:0000313" key="4">
    <source>
        <dbReference type="EMBL" id="CAB4345715.1"/>
    </source>
</evidence>
<name>A0A6J7VIQ6_9ZZZZ</name>
<evidence type="ECO:0000313" key="6">
    <source>
        <dbReference type="EMBL" id="CAB5076678.1"/>
    </source>
</evidence>
<dbReference type="SUPFAM" id="SSF51735">
    <property type="entry name" value="NAD(P)-binding Rossmann-fold domains"/>
    <property type="match status" value="1"/>
</dbReference>
<dbReference type="PANTHER" id="PTHR45024">
    <property type="entry name" value="DEHYDROGENASES, SHORT CHAIN"/>
    <property type="match status" value="1"/>
</dbReference>
<comment type="similarity">
    <text evidence="1">Belongs to the short-chain dehydrogenases/reductases (SDR) family.</text>
</comment>
<feature type="region of interest" description="Disordered" evidence="3">
    <location>
        <begin position="314"/>
        <end position="336"/>
    </location>
</feature>
<dbReference type="EMBL" id="CAESAL010000077">
    <property type="protein sequence ID" value="CAB4345715.1"/>
    <property type="molecule type" value="Genomic_DNA"/>
</dbReference>
<accession>A0A6J7VIQ6</accession>
<reference evidence="6" key="1">
    <citation type="submission" date="2020-05" db="EMBL/GenBank/DDBJ databases">
        <authorList>
            <person name="Chiriac C."/>
            <person name="Salcher M."/>
            <person name="Ghai R."/>
            <person name="Kavagutti S V."/>
        </authorList>
    </citation>
    <scope>NUCLEOTIDE SEQUENCE</scope>
</reference>